<keyword evidence="3" id="KW-1185">Reference proteome</keyword>
<name>A0A9N9PBS0_9GLOM</name>
<evidence type="ECO:0000313" key="3">
    <source>
        <dbReference type="Proteomes" id="UP000789405"/>
    </source>
</evidence>
<feature type="signal peptide" evidence="1">
    <location>
        <begin position="1"/>
        <end position="23"/>
    </location>
</feature>
<dbReference type="AlphaFoldDB" id="A0A9N9PBS0"/>
<gene>
    <name evidence="2" type="ORF">DERYTH_LOCUS25108</name>
</gene>
<feature type="chain" id="PRO_5040208042" evidence="1">
    <location>
        <begin position="24"/>
        <end position="57"/>
    </location>
</feature>
<accession>A0A9N9PBS0</accession>
<reference evidence="2" key="1">
    <citation type="submission" date="2021-06" db="EMBL/GenBank/DDBJ databases">
        <authorList>
            <person name="Kallberg Y."/>
            <person name="Tangrot J."/>
            <person name="Rosling A."/>
        </authorList>
    </citation>
    <scope>NUCLEOTIDE SEQUENCE</scope>
    <source>
        <strain evidence="2">MA453B</strain>
    </source>
</reference>
<feature type="non-terminal residue" evidence="2">
    <location>
        <position position="57"/>
    </location>
</feature>
<keyword evidence="1" id="KW-0732">Signal</keyword>
<protein>
    <submittedName>
        <fullName evidence="2">10442_t:CDS:1</fullName>
    </submittedName>
</protein>
<sequence>KFRVSVFLVFLVMALVLIAQTNARPVPTPTKSCRLSCPACATAKPIHCDIACVEICD</sequence>
<dbReference type="OrthoDB" id="10517855at2759"/>
<comment type="caution">
    <text evidence="2">The sequence shown here is derived from an EMBL/GenBank/DDBJ whole genome shotgun (WGS) entry which is preliminary data.</text>
</comment>
<proteinExistence type="predicted"/>
<dbReference type="EMBL" id="CAJVPY010045137">
    <property type="protein sequence ID" value="CAG8809483.1"/>
    <property type="molecule type" value="Genomic_DNA"/>
</dbReference>
<evidence type="ECO:0000256" key="1">
    <source>
        <dbReference type="SAM" id="SignalP"/>
    </source>
</evidence>
<evidence type="ECO:0000313" key="2">
    <source>
        <dbReference type="EMBL" id="CAG8809483.1"/>
    </source>
</evidence>
<dbReference type="Proteomes" id="UP000789405">
    <property type="component" value="Unassembled WGS sequence"/>
</dbReference>
<organism evidence="2 3">
    <name type="scientific">Dentiscutata erythropus</name>
    <dbReference type="NCBI Taxonomy" id="1348616"/>
    <lineage>
        <taxon>Eukaryota</taxon>
        <taxon>Fungi</taxon>
        <taxon>Fungi incertae sedis</taxon>
        <taxon>Mucoromycota</taxon>
        <taxon>Glomeromycotina</taxon>
        <taxon>Glomeromycetes</taxon>
        <taxon>Diversisporales</taxon>
        <taxon>Gigasporaceae</taxon>
        <taxon>Dentiscutata</taxon>
    </lineage>
</organism>